<feature type="coiled-coil region" evidence="1">
    <location>
        <begin position="31"/>
        <end position="65"/>
    </location>
</feature>
<evidence type="ECO:0000313" key="3">
    <source>
        <dbReference type="EMBL" id="GMG99733.1"/>
    </source>
</evidence>
<keyword evidence="2" id="KW-1133">Transmembrane helix</keyword>
<evidence type="ECO:0000256" key="2">
    <source>
        <dbReference type="SAM" id="Phobius"/>
    </source>
</evidence>
<name>A0AAD3RX45_NEPGR</name>
<comment type="caution">
    <text evidence="3">The sequence shown here is derived from an EMBL/GenBank/DDBJ whole genome shotgun (WGS) entry which is preliminary data.</text>
</comment>
<keyword evidence="4" id="KW-1185">Reference proteome</keyword>
<protein>
    <submittedName>
        <fullName evidence="3">Uncharacterized protein</fullName>
    </submittedName>
</protein>
<gene>
    <name evidence="3" type="ORF">Nepgr_001573</name>
</gene>
<accession>A0AAD3RX45</accession>
<dbReference type="AlphaFoldDB" id="A0AAD3RX45"/>
<keyword evidence="2" id="KW-0812">Transmembrane</keyword>
<evidence type="ECO:0000313" key="4">
    <source>
        <dbReference type="Proteomes" id="UP001279734"/>
    </source>
</evidence>
<evidence type="ECO:0000256" key="1">
    <source>
        <dbReference type="SAM" id="Coils"/>
    </source>
</evidence>
<keyword evidence="2" id="KW-0472">Membrane</keyword>
<feature type="transmembrane region" description="Helical" evidence="2">
    <location>
        <begin position="6"/>
        <end position="25"/>
    </location>
</feature>
<organism evidence="3 4">
    <name type="scientific">Nepenthes gracilis</name>
    <name type="common">Slender pitcher plant</name>
    <dbReference type="NCBI Taxonomy" id="150966"/>
    <lineage>
        <taxon>Eukaryota</taxon>
        <taxon>Viridiplantae</taxon>
        <taxon>Streptophyta</taxon>
        <taxon>Embryophyta</taxon>
        <taxon>Tracheophyta</taxon>
        <taxon>Spermatophyta</taxon>
        <taxon>Magnoliopsida</taxon>
        <taxon>eudicotyledons</taxon>
        <taxon>Gunneridae</taxon>
        <taxon>Pentapetalae</taxon>
        <taxon>Caryophyllales</taxon>
        <taxon>Nepenthaceae</taxon>
        <taxon>Nepenthes</taxon>
    </lineage>
</organism>
<proteinExistence type="predicted"/>
<keyword evidence="1" id="KW-0175">Coiled coil</keyword>
<sequence length="130" mass="15146">MDNYGRLLFAVVGFASSLSFLLPNLKKWQKQQITREKLRIVKEAMAEAEERLLRLQERHDGLLREICSYYLCHRELEDALVDARRAMDEALDFANALRKMQVKMICSYPDLDLDLAPFERAPPSARCCRP</sequence>
<reference evidence="3" key="1">
    <citation type="submission" date="2023-05" db="EMBL/GenBank/DDBJ databases">
        <title>Nepenthes gracilis genome sequencing.</title>
        <authorList>
            <person name="Fukushima K."/>
        </authorList>
    </citation>
    <scope>NUCLEOTIDE SEQUENCE</scope>
    <source>
        <strain evidence="3">SING2019-196</strain>
    </source>
</reference>
<dbReference type="Proteomes" id="UP001279734">
    <property type="component" value="Unassembled WGS sequence"/>
</dbReference>
<dbReference type="EMBL" id="BSYO01000001">
    <property type="protein sequence ID" value="GMG99733.1"/>
    <property type="molecule type" value="Genomic_DNA"/>
</dbReference>